<sequence length="358" mass="38238">MTASLRKIAFTSKSVAAAIVGMAALYVSPADAQCLTNNQTGTHDGYYYSFWKDSGNVTFCLQSGGRYTSQWSNINNWVGGKGWNPGGRRTVTYSGTFNPNGNAYLTLYGWTTNPLVEYYIVDNWGTYRPPGGQGYMGTVNSDGGTYDIYRTQRVNAPCITGNNCTFWQYWSVRQQRRTGGTITTGNHFDAWASLGMNLGQHNYMVMATEGYQSSGSSDITVGGTSSGGSSSGGSSSSSSSSSSGGGGSKTIVVRARGSTGGEQISLRVNNQTVQNWTLGTGMQNYTATTNLSGGITVHFTNDNGARDVQVDYIQVNGQIRQSEQQSYNTGLYANGRCGGGGYSEWMHCNGAIGYGNTP</sequence>
<evidence type="ECO:0000313" key="12">
    <source>
        <dbReference type="EMBL" id="AFP81696.1"/>
    </source>
</evidence>
<dbReference type="Pfam" id="PF00457">
    <property type="entry name" value="Glyco_hydro_11"/>
    <property type="match status" value="1"/>
</dbReference>
<feature type="domain" description="GH11" evidence="11">
    <location>
        <begin position="34"/>
        <end position="222"/>
    </location>
</feature>
<dbReference type="PDB" id="8JST">
    <property type="method" value="X-ray"/>
    <property type="resolution" value="1.50 A"/>
    <property type="chains" value="A=31-222"/>
</dbReference>
<evidence type="ECO:0000256" key="10">
    <source>
        <dbReference type="SAM" id="MobiDB-lite"/>
    </source>
</evidence>
<organism evidence="12">
    <name type="scientific">uncultured microorganism</name>
    <dbReference type="NCBI Taxonomy" id="358574"/>
    <lineage>
        <taxon>unclassified sequences</taxon>
        <taxon>environmental samples</taxon>
    </lineage>
</organism>
<dbReference type="PANTHER" id="PTHR46828:SF2">
    <property type="entry name" value="ENDO-1,4-BETA-XYLANASE A-RELATED"/>
    <property type="match status" value="1"/>
</dbReference>
<keyword evidence="13" id="KW-0002">3D-structure</keyword>
<evidence type="ECO:0000256" key="8">
    <source>
        <dbReference type="ARBA" id="ARBA00023295"/>
    </source>
</evidence>
<evidence type="ECO:0000259" key="11">
    <source>
        <dbReference type="PROSITE" id="PS51761"/>
    </source>
</evidence>
<feature type="disulfide bond" evidence="13">
    <location>
        <begin position="34"/>
        <end position="60"/>
    </location>
</feature>
<dbReference type="InterPro" id="IPR001137">
    <property type="entry name" value="Glyco_hydro_11"/>
</dbReference>
<accession>J7GPW4</accession>
<proteinExistence type="evidence at protein level"/>
<protein>
    <recommendedName>
        <fullName evidence="4">endo-1,4-beta-xylanase</fullName>
        <ecNumber evidence="4">3.2.1.8</ecNumber>
    </recommendedName>
</protein>
<comment type="similarity">
    <text evidence="3">Belongs to the glycosyl hydrolase 11 (cellulase G) family.</text>
</comment>
<keyword evidence="7" id="KW-0119">Carbohydrate metabolism</keyword>
<evidence type="ECO:0000256" key="4">
    <source>
        <dbReference type="ARBA" id="ARBA00012590"/>
    </source>
</evidence>
<evidence type="ECO:0000256" key="6">
    <source>
        <dbReference type="ARBA" id="ARBA00022801"/>
    </source>
</evidence>
<dbReference type="InterPro" id="IPR031768">
    <property type="entry name" value="CBM60_xylan-bd"/>
</dbReference>
<dbReference type="GO" id="GO:0031176">
    <property type="term" value="F:endo-1,4-beta-xylanase activity"/>
    <property type="evidence" value="ECO:0007669"/>
    <property type="project" value="UniProtKB-EC"/>
</dbReference>
<dbReference type="Pfam" id="PF16841">
    <property type="entry name" value="CBM60"/>
    <property type="match status" value="1"/>
</dbReference>
<evidence type="ECO:0000256" key="7">
    <source>
        <dbReference type="ARBA" id="ARBA00023277"/>
    </source>
</evidence>
<feature type="region of interest" description="Disordered" evidence="10">
    <location>
        <begin position="215"/>
        <end position="251"/>
    </location>
</feature>
<dbReference type="InterPro" id="IPR033119">
    <property type="entry name" value="GH11_AS_2"/>
</dbReference>
<dbReference type="PROSITE" id="PS00776">
    <property type="entry name" value="GH11_1"/>
    <property type="match status" value="1"/>
</dbReference>
<dbReference type="UniPathway" id="UPA00114"/>
<evidence type="ECO:0000256" key="1">
    <source>
        <dbReference type="ARBA" id="ARBA00000681"/>
    </source>
</evidence>
<evidence type="ECO:0000256" key="2">
    <source>
        <dbReference type="ARBA" id="ARBA00004851"/>
    </source>
</evidence>
<reference evidence="13" key="2">
    <citation type="journal article" date="2025" name="J. Struct. Biol.">
        <title>Disulfide bonds enhance thermal stability and thumb region drives activity of the glycoside hydrolase 11 xylanase rMxyl&amp;lt;sup&amp;gt;cd&amp;lt;/sup&amp;gt;.</title>
        <authorList>
            <person name="Wu S."/>
            <person name="Zhang N."/>
            <person name="Wan Q."/>
        </authorList>
    </citation>
    <scope>X-RAY CRYSTALLOGRAPHY (1.50 ANGSTROMS) OF 31-222</scope>
    <scope>DISULFIDE BONDS</scope>
</reference>
<dbReference type="PROSITE" id="PS51761">
    <property type="entry name" value="GH11_3"/>
    <property type="match status" value="1"/>
</dbReference>
<dbReference type="InterPro" id="IPR013319">
    <property type="entry name" value="GH11/12"/>
</dbReference>
<dbReference type="SMR" id="J7GPW4"/>
<evidence type="ECO:0000256" key="5">
    <source>
        <dbReference type="ARBA" id="ARBA00022651"/>
    </source>
</evidence>
<dbReference type="PANTHER" id="PTHR46828">
    <property type="entry name" value="ENDO-1,4-BETA-XYLANASE A-RELATED"/>
    <property type="match status" value="1"/>
</dbReference>
<name>J7GPW4_9ZZZZ</name>
<dbReference type="PRINTS" id="PR00911">
    <property type="entry name" value="GLHYDRLASE11"/>
</dbReference>
<dbReference type="EC" id="3.2.1.8" evidence="4"/>
<dbReference type="PROSITE" id="PS00777">
    <property type="entry name" value="GH11_2"/>
    <property type="match status" value="1"/>
</dbReference>
<evidence type="ECO:0000256" key="3">
    <source>
        <dbReference type="ARBA" id="ARBA00007792"/>
    </source>
</evidence>
<dbReference type="InterPro" id="IPR033123">
    <property type="entry name" value="GH11_dom"/>
</dbReference>
<keyword evidence="6 12" id="KW-0378">Hydrolase</keyword>
<dbReference type="EMBL" id="JX125044">
    <property type="protein sequence ID" value="AFP81696.1"/>
    <property type="molecule type" value="Genomic_DNA"/>
</dbReference>
<comment type="pathway">
    <text evidence="2">Glycan degradation; xylan degradation.</text>
</comment>
<keyword evidence="9" id="KW-0624">Polysaccharide degradation</keyword>
<dbReference type="FunFam" id="2.60.120.180:FF:000001">
    <property type="entry name" value="Endo-1,4-beta-xylanase"/>
    <property type="match status" value="1"/>
</dbReference>
<keyword evidence="8 12" id="KW-0326">Glycosidase</keyword>
<keyword evidence="5 12" id="KW-0858">Xylan degradation</keyword>
<dbReference type="AlphaFoldDB" id="J7GPW4"/>
<dbReference type="SUPFAM" id="SSF49899">
    <property type="entry name" value="Concanavalin A-like lectins/glucanases"/>
    <property type="match status" value="1"/>
</dbReference>
<reference evidence="12" key="1">
    <citation type="journal article" date="2013" name="PLoS ONE">
        <title>Cloning, expression and characteristics of a novel alkalistable and thermostable xylanase encoding gene (mxyl) retrieved from compost-soil metagenome.</title>
        <authorList>
            <person name="Verma D."/>
            <person name="Kawarabayasi Y."/>
            <person name="Miyazaki K."/>
            <person name="Satyanarayana T."/>
        </authorList>
    </citation>
    <scope>NUCLEOTIDE SEQUENCE</scope>
</reference>
<dbReference type="GO" id="GO:0045493">
    <property type="term" value="P:xylan catabolic process"/>
    <property type="evidence" value="ECO:0007669"/>
    <property type="project" value="UniProtKB-UniPathway"/>
</dbReference>
<dbReference type="InterPro" id="IPR018208">
    <property type="entry name" value="GH11_AS_1"/>
</dbReference>
<comment type="catalytic activity">
    <reaction evidence="1">
        <text>Endohydrolysis of (1-&gt;4)-beta-D-xylosidic linkages in xylans.</text>
        <dbReference type="EC" id="3.2.1.8"/>
    </reaction>
</comment>
<evidence type="ECO:0000256" key="9">
    <source>
        <dbReference type="ARBA" id="ARBA00023326"/>
    </source>
</evidence>
<feature type="compositionally biased region" description="Low complexity" evidence="10">
    <location>
        <begin position="232"/>
        <end position="242"/>
    </location>
</feature>
<dbReference type="Gene3D" id="2.60.120.180">
    <property type="match status" value="1"/>
</dbReference>
<feature type="disulfide bond" evidence="13">
    <location>
        <begin position="158"/>
        <end position="164"/>
    </location>
</feature>
<dbReference type="Gene3D" id="2.60.60.40">
    <property type="match status" value="1"/>
</dbReference>
<dbReference type="InterPro" id="IPR013320">
    <property type="entry name" value="ConA-like_dom_sf"/>
</dbReference>
<evidence type="ECO:0007829" key="13">
    <source>
        <dbReference type="PDB" id="8JST"/>
    </source>
</evidence>